<comment type="caution">
    <text evidence="1">The sequence shown here is derived from an EMBL/GenBank/DDBJ whole genome shotgun (WGS) entry which is preliminary data.</text>
</comment>
<dbReference type="EMBL" id="QGNY01000007">
    <property type="protein sequence ID" value="PWS30427.1"/>
    <property type="molecule type" value="Genomic_DNA"/>
</dbReference>
<sequence length="85" mass="9812">MNIKMKKLACLAGVVLAYFTIFFSGQINFAHCTERAFVWLQISVEDRSRLAGTEFRMKNTNQSIKSDFELLYKIPECTILNLSKK</sequence>
<accession>A0A317EX67</accession>
<gene>
    <name evidence="1" type="ORF">DF947_18565</name>
</gene>
<evidence type="ECO:0000313" key="1">
    <source>
        <dbReference type="EMBL" id="PWS30427.1"/>
    </source>
</evidence>
<reference evidence="2" key="1">
    <citation type="submission" date="2018-05" db="EMBL/GenBank/DDBJ databases">
        <title>Pedobacter paludis sp. nov., isolated from wetland soil.</title>
        <authorList>
            <person name="Zhang Y."/>
        </authorList>
    </citation>
    <scope>NUCLEOTIDE SEQUENCE [LARGE SCALE GENOMIC DNA]</scope>
    <source>
        <strain evidence="2">R-8</strain>
    </source>
</reference>
<protein>
    <submittedName>
        <fullName evidence="1">Uncharacterized protein</fullName>
    </submittedName>
</protein>
<dbReference type="Proteomes" id="UP000245391">
    <property type="component" value="Unassembled WGS sequence"/>
</dbReference>
<keyword evidence="2" id="KW-1185">Reference proteome</keyword>
<dbReference type="AlphaFoldDB" id="A0A317EX67"/>
<proteinExistence type="predicted"/>
<name>A0A317EX67_9SPHI</name>
<evidence type="ECO:0000313" key="2">
    <source>
        <dbReference type="Proteomes" id="UP000245391"/>
    </source>
</evidence>
<organism evidence="1 2">
    <name type="scientific">Pedobacter paludis</name>
    <dbReference type="NCBI Taxonomy" id="2203212"/>
    <lineage>
        <taxon>Bacteria</taxon>
        <taxon>Pseudomonadati</taxon>
        <taxon>Bacteroidota</taxon>
        <taxon>Sphingobacteriia</taxon>
        <taxon>Sphingobacteriales</taxon>
        <taxon>Sphingobacteriaceae</taxon>
        <taxon>Pedobacter</taxon>
    </lineage>
</organism>